<evidence type="ECO:0000313" key="2">
    <source>
        <dbReference type="EMBL" id="KKT01190.1"/>
    </source>
</evidence>
<proteinExistence type="predicted"/>
<protein>
    <submittedName>
        <fullName evidence="2">Uncharacterized protein</fullName>
    </submittedName>
</protein>
<dbReference type="Proteomes" id="UP000034646">
    <property type="component" value="Unassembled WGS sequence"/>
</dbReference>
<sequence>MSKNCFYFLIIISVLIVLSPKGVSADIGPKPKTDINVVFNQQNIPDSDFSAVMLQCRVVLDYYGQEKSIPENEEEIDGQLTSLLSFSRSNLIPQLQIGEYDSIKNCYWVPAILTRGGECSNSSCHFYYSIPSKFKLAVFIPSLDKVFVTNEISRTNLNSLYRVELFPDGSAKILETTLVSSFARASIITIILELLISLIFVSVRKLPKKILAYVLLANIISLPIVWFVFPLANIMSIPIIWLGLWPWVVIVISEIFAVLFETYFVYIPNKLIMSFKQSLKLSMLNNMVSLFVGGFIYRFLEFLFF</sequence>
<name>A0A0G1DU74_9BACT</name>
<feature type="transmembrane region" description="Helical" evidence="1">
    <location>
        <begin position="279"/>
        <end position="300"/>
    </location>
</feature>
<reference evidence="2 3" key="1">
    <citation type="journal article" date="2015" name="Nature">
        <title>rRNA introns, odd ribosomes, and small enigmatic genomes across a large radiation of phyla.</title>
        <authorList>
            <person name="Brown C.T."/>
            <person name="Hug L.A."/>
            <person name="Thomas B.C."/>
            <person name="Sharon I."/>
            <person name="Castelle C.J."/>
            <person name="Singh A."/>
            <person name="Wilkins M.J."/>
            <person name="Williams K.H."/>
            <person name="Banfield J.F."/>
        </authorList>
    </citation>
    <scope>NUCLEOTIDE SEQUENCE [LARGE SCALE GENOMIC DNA]</scope>
</reference>
<evidence type="ECO:0000256" key="1">
    <source>
        <dbReference type="SAM" id="Phobius"/>
    </source>
</evidence>
<feature type="transmembrane region" description="Helical" evidence="1">
    <location>
        <begin position="182"/>
        <end position="203"/>
    </location>
</feature>
<feature type="transmembrane region" description="Helical" evidence="1">
    <location>
        <begin position="244"/>
        <end position="267"/>
    </location>
</feature>
<keyword evidence="1" id="KW-1133">Transmembrane helix</keyword>
<dbReference type="STRING" id="1618738.UV76_C0002G0103"/>
<accession>A0A0G1DU74</accession>
<feature type="transmembrane region" description="Helical" evidence="1">
    <location>
        <begin position="210"/>
        <end position="232"/>
    </location>
</feature>
<comment type="caution">
    <text evidence="2">The sequence shown here is derived from an EMBL/GenBank/DDBJ whole genome shotgun (WGS) entry which is preliminary data.</text>
</comment>
<keyword evidence="1" id="KW-0472">Membrane</keyword>
<dbReference type="AlphaFoldDB" id="A0A0G1DU74"/>
<evidence type="ECO:0000313" key="3">
    <source>
        <dbReference type="Proteomes" id="UP000034646"/>
    </source>
</evidence>
<organism evidence="2 3">
    <name type="scientific">Candidatus Nomurabacteria bacterium GW2011_GWA2_43_15</name>
    <dbReference type="NCBI Taxonomy" id="1618738"/>
    <lineage>
        <taxon>Bacteria</taxon>
        <taxon>Candidatus Nomuraibacteriota</taxon>
    </lineage>
</organism>
<gene>
    <name evidence="2" type="ORF">UV76_C0002G0103</name>
</gene>
<dbReference type="EMBL" id="LCFS01000002">
    <property type="protein sequence ID" value="KKT01190.1"/>
    <property type="molecule type" value="Genomic_DNA"/>
</dbReference>
<keyword evidence="1" id="KW-0812">Transmembrane</keyword>